<keyword evidence="8" id="KW-0325">Glycoprotein</keyword>
<evidence type="ECO:0000313" key="12">
    <source>
        <dbReference type="EMBL" id="KAJ7333829.1"/>
    </source>
</evidence>
<dbReference type="InterPro" id="IPR017452">
    <property type="entry name" value="GPCR_Rhodpsn_7TM"/>
</dbReference>
<keyword evidence="13" id="KW-1185">Reference proteome</keyword>
<protein>
    <recommendedName>
        <fullName evidence="11">G-protein coupled receptors family 1 profile domain-containing protein</fullName>
    </recommendedName>
</protein>
<keyword evidence="3 10" id="KW-0812">Transmembrane</keyword>
<organism evidence="12 13">
    <name type="scientific">Desmophyllum pertusum</name>
    <dbReference type="NCBI Taxonomy" id="174260"/>
    <lineage>
        <taxon>Eukaryota</taxon>
        <taxon>Metazoa</taxon>
        <taxon>Cnidaria</taxon>
        <taxon>Anthozoa</taxon>
        <taxon>Hexacorallia</taxon>
        <taxon>Scleractinia</taxon>
        <taxon>Caryophylliina</taxon>
        <taxon>Caryophylliidae</taxon>
        <taxon>Desmophyllum</taxon>
    </lineage>
</organism>
<keyword evidence="9" id="KW-0807">Transducer</keyword>
<evidence type="ECO:0000256" key="2">
    <source>
        <dbReference type="ARBA" id="ARBA00022475"/>
    </source>
</evidence>
<evidence type="ECO:0000259" key="11">
    <source>
        <dbReference type="PROSITE" id="PS50262"/>
    </source>
</evidence>
<evidence type="ECO:0000256" key="9">
    <source>
        <dbReference type="ARBA" id="ARBA00023224"/>
    </source>
</evidence>
<dbReference type="PANTHER" id="PTHR24246:SF27">
    <property type="entry name" value="ADENOSINE RECEPTOR, ISOFORM A"/>
    <property type="match status" value="1"/>
</dbReference>
<name>A0A9W9YCW5_9CNID</name>
<reference evidence="12" key="1">
    <citation type="submission" date="2023-01" db="EMBL/GenBank/DDBJ databases">
        <title>Genome assembly of the deep-sea coral Lophelia pertusa.</title>
        <authorList>
            <person name="Herrera S."/>
            <person name="Cordes E."/>
        </authorList>
    </citation>
    <scope>NUCLEOTIDE SEQUENCE</scope>
    <source>
        <strain evidence="12">USNM1676648</strain>
        <tissue evidence="12">Polyp</tissue>
    </source>
</reference>
<keyword evidence="6 10" id="KW-0472">Membrane</keyword>
<dbReference type="GO" id="GO:0004930">
    <property type="term" value="F:G protein-coupled receptor activity"/>
    <property type="evidence" value="ECO:0007669"/>
    <property type="project" value="UniProtKB-KW"/>
</dbReference>
<dbReference type="PROSITE" id="PS50262">
    <property type="entry name" value="G_PROTEIN_RECEP_F1_2"/>
    <property type="match status" value="1"/>
</dbReference>
<feature type="transmembrane region" description="Helical" evidence="10">
    <location>
        <begin position="67"/>
        <end position="87"/>
    </location>
</feature>
<evidence type="ECO:0000256" key="3">
    <source>
        <dbReference type="ARBA" id="ARBA00022692"/>
    </source>
</evidence>
<dbReference type="CDD" id="cd00637">
    <property type="entry name" value="7tm_classA_rhodopsin-like"/>
    <property type="match status" value="1"/>
</dbReference>
<feature type="transmembrane region" description="Helical" evidence="10">
    <location>
        <begin position="159"/>
        <end position="185"/>
    </location>
</feature>
<evidence type="ECO:0000256" key="4">
    <source>
        <dbReference type="ARBA" id="ARBA00022989"/>
    </source>
</evidence>
<keyword evidence="2" id="KW-1003">Cell membrane</keyword>
<keyword evidence="5" id="KW-0297">G-protein coupled receptor</keyword>
<evidence type="ECO:0000256" key="7">
    <source>
        <dbReference type="ARBA" id="ARBA00023170"/>
    </source>
</evidence>
<keyword evidence="4 10" id="KW-1133">Transmembrane helix</keyword>
<feature type="transmembrane region" description="Helical" evidence="10">
    <location>
        <begin position="128"/>
        <end position="153"/>
    </location>
</feature>
<dbReference type="OrthoDB" id="5959544at2759"/>
<feature type="transmembrane region" description="Helical" evidence="10">
    <location>
        <begin position="6"/>
        <end position="22"/>
    </location>
</feature>
<evidence type="ECO:0000256" key="5">
    <source>
        <dbReference type="ARBA" id="ARBA00023040"/>
    </source>
</evidence>
<evidence type="ECO:0000256" key="10">
    <source>
        <dbReference type="SAM" id="Phobius"/>
    </source>
</evidence>
<comment type="caution">
    <text evidence="12">The sequence shown here is derived from an EMBL/GenBank/DDBJ whole genome shotgun (WGS) entry which is preliminary data.</text>
</comment>
<comment type="subcellular location">
    <subcellularLocation>
        <location evidence="1">Cell membrane</location>
        <topology evidence="1">Multi-pass membrane protein</topology>
    </subcellularLocation>
</comment>
<proteinExistence type="predicted"/>
<evidence type="ECO:0000256" key="8">
    <source>
        <dbReference type="ARBA" id="ARBA00023180"/>
    </source>
</evidence>
<feature type="transmembrane region" description="Helical" evidence="10">
    <location>
        <begin position="34"/>
        <end position="55"/>
    </location>
</feature>
<accession>A0A9W9YCW5</accession>
<evidence type="ECO:0000256" key="1">
    <source>
        <dbReference type="ARBA" id="ARBA00004651"/>
    </source>
</evidence>
<keyword evidence="7" id="KW-0675">Receptor</keyword>
<feature type="domain" description="G-protein coupled receptors family 1 profile" evidence="11">
    <location>
        <begin position="1"/>
        <end position="183"/>
    </location>
</feature>
<gene>
    <name evidence="12" type="ORF">OS493_015921</name>
</gene>
<sequence>MNTSFLIMLALGIIQYLLVKCPRIYQKFVSPKSALVGVIAIWIYAIFFALLPEMFDVNIGAYYLADLVLHVTILTVVLMVLYIAIYYEFRKLAQRHRNADLGENTEGERSSVEPTESEQQRHRAEKDFVYGTFILTLILIITVWPYCITLYIISSGFTWKVYFALVFTNLFLLWKFALDPFVFAWRLRKFRKSLVMTMQTSCLCPKPSLLGATYVREGAATSPRSEVDDEDVEVTVVDNRDEVQQQAAAVSPRIEFIVAWAEAFNSALGCVQVLFSSLNRLPYKKSVHWDFEQNRILMLGS</sequence>
<dbReference type="AlphaFoldDB" id="A0A9W9YCW5"/>
<dbReference type="GO" id="GO:0005886">
    <property type="term" value="C:plasma membrane"/>
    <property type="evidence" value="ECO:0007669"/>
    <property type="project" value="UniProtKB-SubCell"/>
</dbReference>
<dbReference type="Proteomes" id="UP001163046">
    <property type="component" value="Unassembled WGS sequence"/>
</dbReference>
<evidence type="ECO:0000256" key="6">
    <source>
        <dbReference type="ARBA" id="ARBA00023136"/>
    </source>
</evidence>
<dbReference type="EMBL" id="MU827785">
    <property type="protein sequence ID" value="KAJ7333829.1"/>
    <property type="molecule type" value="Genomic_DNA"/>
</dbReference>
<evidence type="ECO:0000313" key="13">
    <source>
        <dbReference type="Proteomes" id="UP001163046"/>
    </source>
</evidence>
<dbReference type="PANTHER" id="PTHR24246">
    <property type="entry name" value="OLFACTORY RECEPTOR AND ADENOSINE RECEPTOR"/>
    <property type="match status" value="1"/>
</dbReference>
<dbReference type="SUPFAM" id="SSF81321">
    <property type="entry name" value="Family A G protein-coupled receptor-like"/>
    <property type="match status" value="1"/>
</dbReference>
<dbReference type="Gene3D" id="1.20.1070.10">
    <property type="entry name" value="Rhodopsin 7-helix transmembrane proteins"/>
    <property type="match status" value="1"/>
</dbReference>